<proteinExistence type="predicted"/>
<dbReference type="EMBL" id="CADEBD010000282">
    <property type="protein sequence ID" value="CAB3228317.1"/>
    <property type="molecule type" value="Genomic_DNA"/>
</dbReference>
<feature type="transmembrane region" description="Helical" evidence="1">
    <location>
        <begin position="64"/>
        <end position="87"/>
    </location>
</feature>
<reference evidence="4 5" key="1">
    <citation type="submission" date="2020-04" db="EMBL/GenBank/DDBJ databases">
        <authorList>
            <person name="Wallbank WR R."/>
            <person name="Pardo Diaz C."/>
            <person name="Kozak K."/>
            <person name="Martin S."/>
            <person name="Jiggins C."/>
            <person name="Moest M."/>
            <person name="Warren A I."/>
            <person name="Byers J.R.P. K."/>
            <person name="Montejo-Kovacevich G."/>
            <person name="Yen C E."/>
        </authorList>
    </citation>
    <scope>NUCLEOTIDE SEQUENCE [LARGE SCALE GENOMIC DNA]</scope>
</reference>
<evidence type="ECO:0000313" key="4">
    <source>
        <dbReference type="Proteomes" id="UP000494106"/>
    </source>
</evidence>
<name>A0A8S0ZBU6_ARCPL</name>
<dbReference type="PANTHER" id="PTHR36694:SF11">
    <property type="entry name" value="LP21121P-RELATED"/>
    <property type="match status" value="1"/>
</dbReference>
<feature type="transmembrane region" description="Helical" evidence="1">
    <location>
        <begin position="130"/>
        <end position="150"/>
    </location>
</feature>
<feature type="transmembrane region" description="Helical" evidence="1">
    <location>
        <begin position="99"/>
        <end position="118"/>
    </location>
</feature>
<keyword evidence="1" id="KW-0472">Membrane</keyword>
<evidence type="ECO:0000313" key="3">
    <source>
        <dbReference type="EMBL" id="CAB3228317.1"/>
    </source>
</evidence>
<evidence type="ECO:0000313" key="2">
    <source>
        <dbReference type="EMBL" id="CAB3227834.1"/>
    </source>
</evidence>
<dbReference type="InterPro" id="IPR031720">
    <property type="entry name" value="DUF4728"/>
</dbReference>
<evidence type="ECO:0000313" key="5">
    <source>
        <dbReference type="Proteomes" id="UP000494256"/>
    </source>
</evidence>
<gene>
    <name evidence="2" type="ORF">APLA_LOCUS3392</name>
    <name evidence="3" type="ORF">APLA_LOCUS3508</name>
</gene>
<dbReference type="Proteomes" id="UP000494256">
    <property type="component" value="Unassembled WGS sequence"/>
</dbReference>
<dbReference type="Proteomes" id="UP000494106">
    <property type="component" value="Unassembled WGS sequence"/>
</dbReference>
<dbReference type="PANTHER" id="PTHR36694">
    <property type="entry name" value="PASIFLORA 1, ISOFORM A-RELATED"/>
    <property type="match status" value="1"/>
</dbReference>
<organism evidence="3 5">
    <name type="scientific">Arctia plantaginis</name>
    <name type="common">Wood tiger moth</name>
    <name type="synonym">Phalaena plantaginis</name>
    <dbReference type="NCBI Taxonomy" id="874455"/>
    <lineage>
        <taxon>Eukaryota</taxon>
        <taxon>Metazoa</taxon>
        <taxon>Ecdysozoa</taxon>
        <taxon>Arthropoda</taxon>
        <taxon>Hexapoda</taxon>
        <taxon>Insecta</taxon>
        <taxon>Pterygota</taxon>
        <taxon>Neoptera</taxon>
        <taxon>Endopterygota</taxon>
        <taxon>Lepidoptera</taxon>
        <taxon>Glossata</taxon>
        <taxon>Ditrysia</taxon>
        <taxon>Noctuoidea</taxon>
        <taxon>Erebidae</taxon>
        <taxon>Arctiinae</taxon>
        <taxon>Arctia</taxon>
    </lineage>
</organism>
<sequence length="180" mass="20651">MYSKIQLSMEHLPRQKGFGCLSLKFGCIFSGLLLILYCVLALAKCAALLVFIHQGDDIDQEANYTVVIFIGIIHCVTMLFTTMMLIGAIRERHQLMKPWIIWMSCQLTAGLLLFLFWTTMAMIHHSQTSLVVYIVDFMSLLIRFYMLVLVSSYAKDLEEELGNDRLKRLLEADEPKYSAV</sequence>
<dbReference type="OrthoDB" id="7457895at2759"/>
<dbReference type="EMBL" id="CADEBC010000301">
    <property type="protein sequence ID" value="CAB3227834.1"/>
    <property type="molecule type" value="Genomic_DNA"/>
</dbReference>
<accession>A0A8S0ZBU6</accession>
<evidence type="ECO:0000256" key="1">
    <source>
        <dbReference type="SAM" id="Phobius"/>
    </source>
</evidence>
<keyword evidence="4" id="KW-1185">Reference proteome</keyword>
<protein>
    <submittedName>
        <fullName evidence="3">Uncharacterized protein</fullName>
    </submittedName>
</protein>
<dbReference type="AlphaFoldDB" id="A0A8S0ZBU6"/>
<feature type="transmembrane region" description="Helical" evidence="1">
    <location>
        <begin position="21"/>
        <end position="52"/>
    </location>
</feature>
<keyword evidence="1" id="KW-1133">Transmembrane helix</keyword>
<dbReference type="Pfam" id="PF15860">
    <property type="entry name" value="DUF4728"/>
    <property type="match status" value="1"/>
</dbReference>
<comment type="caution">
    <text evidence="3">The sequence shown here is derived from an EMBL/GenBank/DDBJ whole genome shotgun (WGS) entry which is preliminary data.</text>
</comment>
<keyword evidence="1" id="KW-0812">Transmembrane</keyword>